<dbReference type="EMBL" id="QHLZ01000001">
    <property type="protein sequence ID" value="PXA69519.1"/>
    <property type="molecule type" value="Genomic_DNA"/>
</dbReference>
<evidence type="ECO:0000313" key="2">
    <source>
        <dbReference type="EMBL" id="PXA69519.1"/>
    </source>
</evidence>
<dbReference type="AlphaFoldDB" id="A0A2V3DW53"/>
<evidence type="ECO:0000313" key="3">
    <source>
        <dbReference type="Proteomes" id="UP000246303"/>
    </source>
</evidence>
<feature type="region of interest" description="Disordered" evidence="1">
    <location>
        <begin position="66"/>
        <end position="115"/>
    </location>
</feature>
<protein>
    <submittedName>
        <fullName evidence="2">Uncharacterized protein</fullName>
    </submittedName>
</protein>
<evidence type="ECO:0000256" key="1">
    <source>
        <dbReference type="SAM" id="MobiDB-lite"/>
    </source>
</evidence>
<accession>A0A2V3DW53</accession>
<gene>
    <name evidence="2" type="ORF">CVS29_02970</name>
</gene>
<feature type="compositionally biased region" description="Basic and acidic residues" evidence="1">
    <location>
        <begin position="85"/>
        <end position="95"/>
    </location>
</feature>
<keyword evidence="3" id="KW-1185">Reference proteome</keyword>
<sequence>MTAGNESPISAVDSMNLGLPFWLPPFGRGNGRQALYWAALADLPERMVDPALAALGAEDIPAWASPVHSGPIHSVPANSGPSHPEPSHPEPSHPEPRHHRCGHYGASHHHEPEPGEAPYRLWVATMRYERAEDIMLRVLNDGR</sequence>
<dbReference type="OrthoDB" id="5149583at2"/>
<reference evidence="2 3" key="1">
    <citation type="submission" date="2018-05" db="EMBL/GenBank/DDBJ databases">
        <title>Genetic diversity of glacier-inhabiting Cryobacterium bacteria in China and description of Cryobacterium mengkeensis sp. nov. and Arthrobacter glacialis sp. nov.</title>
        <authorList>
            <person name="Liu Q."/>
            <person name="Xin Y.-H."/>
        </authorList>
    </citation>
    <scope>NUCLEOTIDE SEQUENCE [LARGE SCALE GENOMIC DNA]</scope>
    <source>
        <strain evidence="2 3">GP3</strain>
    </source>
</reference>
<dbReference type="Proteomes" id="UP000246303">
    <property type="component" value="Unassembled WGS sequence"/>
</dbReference>
<name>A0A2V3DW53_9MICC</name>
<comment type="caution">
    <text evidence="2">The sequence shown here is derived from an EMBL/GenBank/DDBJ whole genome shotgun (WGS) entry which is preliminary data.</text>
</comment>
<proteinExistence type="predicted"/>
<organism evidence="2 3">
    <name type="scientific">Arthrobacter psychrochitiniphilus</name>
    <dbReference type="NCBI Taxonomy" id="291045"/>
    <lineage>
        <taxon>Bacteria</taxon>
        <taxon>Bacillati</taxon>
        <taxon>Actinomycetota</taxon>
        <taxon>Actinomycetes</taxon>
        <taxon>Micrococcales</taxon>
        <taxon>Micrococcaceae</taxon>
        <taxon>Arthrobacter</taxon>
    </lineage>
</organism>
<dbReference type="RefSeq" id="WP_110104804.1">
    <property type="nucleotide sequence ID" value="NZ_JACBZZ010000001.1"/>
</dbReference>